<comment type="caution">
    <text evidence="3">The sequence shown here is derived from an EMBL/GenBank/DDBJ whole genome shotgun (WGS) entry which is preliminary data.</text>
</comment>
<organism evidence="3 4">
    <name type="scientific">Mycena rosella</name>
    <name type="common">Pink bonnet</name>
    <name type="synonym">Agaricus rosellus</name>
    <dbReference type="NCBI Taxonomy" id="1033263"/>
    <lineage>
        <taxon>Eukaryota</taxon>
        <taxon>Fungi</taxon>
        <taxon>Dikarya</taxon>
        <taxon>Basidiomycota</taxon>
        <taxon>Agaricomycotina</taxon>
        <taxon>Agaricomycetes</taxon>
        <taxon>Agaricomycetidae</taxon>
        <taxon>Agaricales</taxon>
        <taxon>Marasmiineae</taxon>
        <taxon>Mycenaceae</taxon>
        <taxon>Mycena</taxon>
    </lineage>
</organism>
<proteinExistence type="predicted"/>
<name>A0AAD7GI62_MYCRO</name>
<reference evidence="3" key="1">
    <citation type="submission" date="2023-03" db="EMBL/GenBank/DDBJ databases">
        <title>Massive genome expansion in bonnet fungi (Mycena s.s.) driven by repeated elements and novel gene families across ecological guilds.</title>
        <authorList>
            <consortium name="Lawrence Berkeley National Laboratory"/>
            <person name="Harder C.B."/>
            <person name="Miyauchi S."/>
            <person name="Viragh M."/>
            <person name="Kuo A."/>
            <person name="Thoen E."/>
            <person name="Andreopoulos B."/>
            <person name="Lu D."/>
            <person name="Skrede I."/>
            <person name="Drula E."/>
            <person name="Henrissat B."/>
            <person name="Morin E."/>
            <person name="Kohler A."/>
            <person name="Barry K."/>
            <person name="LaButti K."/>
            <person name="Morin E."/>
            <person name="Salamov A."/>
            <person name="Lipzen A."/>
            <person name="Mereny Z."/>
            <person name="Hegedus B."/>
            <person name="Baldrian P."/>
            <person name="Stursova M."/>
            <person name="Weitz H."/>
            <person name="Taylor A."/>
            <person name="Grigoriev I.V."/>
            <person name="Nagy L.G."/>
            <person name="Martin F."/>
            <person name="Kauserud H."/>
        </authorList>
    </citation>
    <scope>NUCLEOTIDE SEQUENCE</scope>
    <source>
        <strain evidence="3">CBHHK067</strain>
    </source>
</reference>
<accession>A0AAD7GI62</accession>
<gene>
    <name evidence="3" type="ORF">B0H17DRAFT_1067041</name>
</gene>
<dbReference type="EMBL" id="JARKIE010000074">
    <property type="protein sequence ID" value="KAJ7689119.1"/>
    <property type="molecule type" value="Genomic_DNA"/>
</dbReference>
<dbReference type="AlphaFoldDB" id="A0AAD7GI62"/>
<feature type="region of interest" description="Disordered" evidence="1">
    <location>
        <begin position="357"/>
        <end position="385"/>
    </location>
</feature>
<evidence type="ECO:0000313" key="3">
    <source>
        <dbReference type="EMBL" id="KAJ7689119.1"/>
    </source>
</evidence>
<sequence>MANAQAPPAAYCLHLDPQLGGLYLDVPVLAAASLCLYPVKYLRYLGYCILGVDGTIATDDFDGAELLDNDAINAGSYYFVREGGADVLDHAVDPEALTYSHASQTTNTRDLLATRDQYCVFTAMAAECCQGTHIVPFSKGDAWLKQIVDSRIPEDGEIVSDLTSINEIRNGMLVSNTLHPLVDKKKLVVLKTPNRILACGDVPPPSNANQILPDSVKYSTSPRYTLQWLNGDPYLQSIFTNNKDAAFKKHVRKSTLPSPLLLHYNYGVAALKWWGNGPEYLITARMRPAPPIVAPLGPSRNKDDRSITTKLEEARTLGGLQGGAGAGSSKEIEDIDERRDADAERLVLEFYANTPTARRRRAQEKAEKQDRMTQWQSGVVTALEA</sequence>
<dbReference type="InterPro" id="IPR003615">
    <property type="entry name" value="HNH_nuc"/>
</dbReference>
<keyword evidence="4" id="KW-1185">Reference proteome</keyword>
<evidence type="ECO:0000313" key="4">
    <source>
        <dbReference type="Proteomes" id="UP001221757"/>
    </source>
</evidence>
<evidence type="ECO:0000259" key="2">
    <source>
        <dbReference type="Pfam" id="PF13391"/>
    </source>
</evidence>
<feature type="domain" description="HNH nuclease" evidence="2">
    <location>
        <begin position="119"/>
        <end position="188"/>
    </location>
</feature>
<protein>
    <recommendedName>
        <fullName evidence="2">HNH nuclease domain-containing protein</fullName>
    </recommendedName>
</protein>
<evidence type="ECO:0000256" key="1">
    <source>
        <dbReference type="SAM" id="MobiDB-lite"/>
    </source>
</evidence>
<dbReference type="Pfam" id="PF13391">
    <property type="entry name" value="HNH_2"/>
    <property type="match status" value="1"/>
</dbReference>
<dbReference type="Proteomes" id="UP001221757">
    <property type="component" value="Unassembled WGS sequence"/>
</dbReference>